<feature type="compositionally biased region" description="Pro residues" evidence="2">
    <location>
        <begin position="27"/>
        <end position="39"/>
    </location>
</feature>
<organism evidence="3 4">
    <name type="scientific">Apiospora saccharicola</name>
    <dbReference type="NCBI Taxonomy" id="335842"/>
    <lineage>
        <taxon>Eukaryota</taxon>
        <taxon>Fungi</taxon>
        <taxon>Dikarya</taxon>
        <taxon>Ascomycota</taxon>
        <taxon>Pezizomycotina</taxon>
        <taxon>Sordariomycetes</taxon>
        <taxon>Xylariomycetidae</taxon>
        <taxon>Amphisphaeriales</taxon>
        <taxon>Apiosporaceae</taxon>
        <taxon>Apiospora</taxon>
    </lineage>
</organism>
<keyword evidence="4" id="KW-1185">Reference proteome</keyword>
<dbReference type="Proteomes" id="UP001446871">
    <property type="component" value="Unassembled WGS sequence"/>
</dbReference>
<proteinExistence type="predicted"/>
<sequence>MPSTSQTTTGLVAPKPTTTTTNTIKPDPGPTSAPAPTATPAPASWTRVAATGANALGVLEFAQVGTPLAVWGHWVPKAISAVWGGGEEEPLALGEDFEKADAGTIEKASKEAEKEMKKAEMVVEGAKRRAVLTSRPPPPPPASMPFWLLLSRGL</sequence>
<comment type="caution">
    <text evidence="3">The sequence shown here is derived from an EMBL/GenBank/DDBJ whole genome shotgun (WGS) entry which is preliminary data.</text>
</comment>
<feature type="region of interest" description="Disordered" evidence="2">
    <location>
        <begin position="1"/>
        <end position="42"/>
    </location>
</feature>
<reference evidence="3 4" key="1">
    <citation type="submission" date="2023-01" db="EMBL/GenBank/DDBJ databases">
        <title>Analysis of 21 Apiospora genomes using comparative genomics revels a genus with tremendous synthesis potential of carbohydrate active enzymes and secondary metabolites.</title>
        <authorList>
            <person name="Sorensen T."/>
        </authorList>
    </citation>
    <scope>NUCLEOTIDE SEQUENCE [LARGE SCALE GENOMIC DNA]</scope>
    <source>
        <strain evidence="3 4">CBS 83171</strain>
    </source>
</reference>
<gene>
    <name evidence="3" type="ORF">PG996_016099</name>
</gene>
<feature type="compositionally biased region" description="Low complexity" evidence="2">
    <location>
        <begin position="7"/>
        <end position="26"/>
    </location>
</feature>
<dbReference type="EMBL" id="JAQQWM010000009">
    <property type="protein sequence ID" value="KAK8048035.1"/>
    <property type="molecule type" value="Genomic_DNA"/>
</dbReference>
<evidence type="ECO:0000313" key="4">
    <source>
        <dbReference type="Proteomes" id="UP001446871"/>
    </source>
</evidence>
<keyword evidence="1" id="KW-0175">Coiled coil</keyword>
<name>A0ABR1TQ84_9PEZI</name>
<accession>A0ABR1TQ84</accession>
<feature type="coiled-coil region" evidence="1">
    <location>
        <begin position="102"/>
        <end position="129"/>
    </location>
</feature>
<evidence type="ECO:0000256" key="1">
    <source>
        <dbReference type="SAM" id="Coils"/>
    </source>
</evidence>
<evidence type="ECO:0000256" key="2">
    <source>
        <dbReference type="SAM" id="MobiDB-lite"/>
    </source>
</evidence>
<evidence type="ECO:0000313" key="3">
    <source>
        <dbReference type="EMBL" id="KAK8048035.1"/>
    </source>
</evidence>
<protein>
    <submittedName>
        <fullName evidence="3">Uncharacterized protein</fullName>
    </submittedName>
</protein>